<dbReference type="Proteomes" id="UP001168877">
    <property type="component" value="Unassembled WGS sequence"/>
</dbReference>
<evidence type="ECO:0000313" key="3">
    <source>
        <dbReference type="Proteomes" id="UP001168877"/>
    </source>
</evidence>
<evidence type="ECO:0008006" key="4">
    <source>
        <dbReference type="Google" id="ProtNLM"/>
    </source>
</evidence>
<name>A0AA39RHA4_ACESA</name>
<feature type="region of interest" description="Disordered" evidence="1">
    <location>
        <begin position="1"/>
        <end position="22"/>
    </location>
</feature>
<gene>
    <name evidence="2" type="ORF">LWI29_038255</name>
</gene>
<feature type="compositionally biased region" description="Basic residues" evidence="1">
    <location>
        <begin position="13"/>
        <end position="22"/>
    </location>
</feature>
<dbReference type="GO" id="GO:0006355">
    <property type="term" value="P:regulation of DNA-templated transcription"/>
    <property type="evidence" value="ECO:0007669"/>
    <property type="project" value="InterPro"/>
</dbReference>
<evidence type="ECO:0000256" key="1">
    <source>
        <dbReference type="SAM" id="MobiDB-lite"/>
    </source>
</evidence>
<dbReference type="CDD" id="cd11444">
    <property type="entry name" value="bHLH_AtIBH1_like"/>
    <property type="match status" value="1"/>
</dbReference>
<proteinExistence type="predicted"/>
<keyword evidence="3" id="KW-1185">Reference proteome</keyword>
<dbReference type="InterPro" id="IPR044549">
    <property type="entry name" value="bHLH_AtIBH1-like"/>
</dbReference>
<reference evidence="2" key="1">
    <citation type="journal article" date="2022" name="Plant J.">
        <title>Strategies of tolerance reflected in two North American maple genomes.</title>
        <authorList>
            <person name="McEvoy S.L."/>
            <person name="Sezen U.U."/>
            <person name="Trouern-Trend A."/>
            <person name="McMahon S.M."/>
            <person name="Schaberg P.G."/>
            <person name="Yang J."/>
            <person name="Wegrzyn J.L."/>
            <person name="Swenson N.G."/>
        </authorList>
    </citation>
    <scope>NUCLEOTIDE SEQUENCE</scope>
    <source>
        <strain evidence="2">NS2018</strain>
    </source>
</reference>
<protein>
    <recommendedName>
        <fullName evidence="4">BHLH domain-containing protein</fullName>
    </recommendedName>
</protein>
<comment type="caution">
    <text evidence="2">The sequence shown here is derived from an EMBL/GenBank/DDBJ whole genome shotgun (WGS) entry which is preliminary data.</text>
</comment>
<dbReference type="AlphaFoldDB" id="A0AA39RHA4"/>
<dbReference type="EMBL" id="JAUESC010000388">
    <property type="protein sequence ID" value="KAK0572864.1"/>
    <property type="molecule type" value="Genomic_DNA"/>
</dbReference>
<sequence length="274" mass="31148">MEKSKREAFLGVQRKKKNKPNQRNKKNVLNNVVNYLKSDSYMFAPLINSAFATGLDLKESIKGKKKRLLKRVVDYLKSESYMYASLFAPQPISSLSKGSIQYVKRATMEISTRTLTMEDNHPAVQSANVIAEDQHFEGNLPETGISTPHTSSHREIVKNMVYTNCRSTSVSSGNGVLDSRLRKSFEAASKLNQAENKMEPIIDRRGRSRGRVKLSLFNNATNSQRQLKQLRRIIPDCHEMDMDMETLFQRIADYIILLQVKVGLLQNLSSLYGV</sequence>
<dbReference type="PANTHER" id="PTHR36811:SF2">
    <property type="entry name" value="OS08G0444440 PROTEIN"/>
    <property type="match status" value="1"/>
</dbReference>
<dbReference type="PANTHER" id="PTHR36811">
    <property type="entry name" value="OS08G0444440 PROTEIN"/>
    <property type="match status" value="1"/>
</dbReference>
<organism evidence="2 3">
    <name type="scientific">Acer saccharum</name>
    <name type="common">Sugar maple</name>
    <dbReference type="NCBI Taxonomy" id="4024"/>
    <lineage>
        <taxon>Eukaryota</taxon>
        <taxon>Viridiplantae</taxon>
        <taxon>Streptophyta</taxon>
        <taxon>Embryophyta</taxon>
        <taxon>Tracheophyta</taxon>
        <taxon>Spermatophyta</taxon>
        <taxon>Magnoliopsida</taxon>
        <taxon>eudicotyledons</taxon>
        <taxon>Gunneridae</taxon>
        <taxon>Pentapetalae</taxon>
        <taxon>rosids</taxon>
        <taxon>malvids</taxon>
        <taxon>Sapindales</taxon>
        <taxon>Sapindaceae</taxon>
        <taxon>Hippocastanoideae</taxon>
        <taxon>Acereae</taxon>
        <taxon>Acer</taxon>
    </lineage>
</organism>
<evidence type="ECO:0000313" key="2">
    <source>
        <dbReference type="EMBL" id="KAK0572864.1"/>
    </source>
</evidence>
<reference evidence="2" key="2">
    <citation type="submission" date="2023-06" db="EMBL/GenBank/DDBJ databases">
        <authorList>
            <person name="Swenson N.G."/>
            <person name="Wegrzyn J.L."/>
            <person name="Mcevoy S.L."/>
        </authorList>
    </citation>
    <scope>NUCLEOTIDE SEQUENCE</scope>
    <source>
        <strain evidence="2">NS2018</strain>
        <tissue evidence="2">Leaf</tissue>
    </source>
</reference>
<accession>A0AA39RHA4</accession>